<sequence length="491" mass="51863">MPNASSNSSRVSGRPDIAASTDTGTLSTLTSTIRLRLKVPARLRNLELALLIVAIGIDVGAIALVQLGALGQLESSMLVQVGMLGVLVLVLHVVLRVVARDADPLILPIATVLNGLGIAMIYRVDLAYGMAGWDNGGVRQVAWTVLSIVIAIAVLLVVRNHRVLQRYTYIAMASGILLLILPMLPLIGSDLGTSAQLWIKIGPFSFQPGELGKVALAIFFAGYLVTARDSLSMVGRKILGMQFPRARDLGPVLVVFAASMLVLVVQRDLGTALLYFGLFLVMLYVATGRSSWIVLGLGLFLLGAFVASQTLGYVGGRVDAWLDAFNPEIYDATGGSYQLVQGMFGLADGGLIGTGLGQGSPEITPLAESDYIISALGEELGLIGVFAILGLYLLFVSRGFRIGFAGQDDFGRLLGVGLSFVIALQVFVVIGGVTRVIPLTGLTTPFLAAGGSSLVANWIIAALLLRLSDSVRNQPLLVVDPIPDSRLVVNK</sequence>
<evidence type="ECO:0000256" key="2">
    <source>
        <dbReference type="ARBA" id="ARBA00022692"/>
    </source>
</evidence>
<dbReference type="InterPro" id="IPR001182">
    <property type="entry name" value="FtsW/RodA"/>
</dbReference>
<feature type="transmembrane region" description="Helical" evidence="6">
    <location>
        <begin position="380"/>
        <end position="400"/>
    </location>
</feature>
<evidence type="ECO:0000256" key="6">
    <source>
        <dbReference type="SAM" id="Phobius"/>
    </source>
</evidence>
<dbReference type="EMBL" id="OCST01000005">
    <property type="protein sequence ID" value="SOE72551.1"/>
    <property type="molecule type" value="Genomic_DNA"/>
</dbReference>
<dbReference type="GO" id="GO:0005886">
    <property type="term" value="C:plasma membrane"/>
    <property type="evidence" value="ECO:0007669"/>
    <property type="project" value="TreeGrafter"/>
</dbReference>
<name>A0A2C9A0T6_9MICO</name>
<feature type="transmembrane region" description="Helical" evidence="6">
    <location>
        <begin position="48"/>
        <end position="71"/>
    </location>
</feature>
<feature type="transmembrane region" description="Helical" evidence="6">
    <location>
        <begin position="105"/>
        <end position="122"/>
    </location>
</feature>
<evidence type="ECO:0000313" key="8">
    <source>
        <dbReference type="Proteomes" id="UP000219440"/>
    </source>
</evidence>
<feature type="transmembrane region" description="Helical" evidence="6">
    <location>
        <begin position="208"/>
        <end position="225"/>
    </location>
</feature>
<keyword evidence="4 6" id="KW-1133">Transmembrane helix</keyword>
<keyword evidence="8" id="KW-1185">Reference proteome</keyword>
<feature type="transmembrane region" description="Helical" evidence="6">
    <location>
        <begin position="412"/>
        <end position="434"/>
    </location>
</feature>
<protein>
    <submittedName>
        <fullName evidence="7">Cell elongation-specific peptidoglycan biosynthesis regulator RodA</fullName>
    </submittedName>
</protein>
<dbReference type="OrthoDB" id="9812661at2"/>
<accession>A0A2C9A0T6</accession>
<gene>
    <name evidence="7" type="ORF">SAMN06296378_2536</name>
</gene>
<evidence type="ECO:0000313" key="7">
    <source>
        <dbReference type="EMBL" id="SOE72551.1"/>
    </source>
</evidence>
<dbReference type="Pfam" id="PF01098">
    <property type="entry name" value="FTSW_RODA_SPOVE"/>
    <property type="match status" value="1"/>
</dbReference>
<feature type="transmembrane region" description="Helical" evidence="6">
    <location>
        <begin position="142"/>
        <end position="158"/>
    </location>
</feature>
<keyword evidence="5 6" id="KW-0472">Membrane</keyword>
<dbReference type="GO" id="GO:0051301">
    <property type="term" value="P:cell division"/>
    <property type="evidence" value="ECO:0007669"/>
    <property type="project" value="InterPro"/>
</dbReference>
<dbReference type="GO" id="GO:0015648">
    <property type="term" value="F:lipid-linked peptidoglycan transporter activity"/>
    <property type="evidence" value="ECO:0007669"/>
    <property type="project" value="TreeGrafter"/>
</dbReference>
<keyword evidence="2 6" id="KW-0812">Transmembrane</keyword>
<evidence type="ECO:0000256" key="1">
    <source>
        <dbReference type="ARBA" id="ARBA00004141"/>
    </source>
</evidence>
<dbReference type="PANTHER" id="PTHR30474">
    <property type="entry name" value="CELL CYCLE PROTEIN"/>
    <property type="match status" value="1"/>
</dbReference>
<evidence type="ECO:0000256" key="4">
    <source>
        <dbReference type="ARBA" id="ARBA00022989"/>
    </source>
</evidence>
<proteinExistence type="predicted"/>
<evidence type="ECO:0000256" key="5">
    <source>
        <dbReference type="ARBA" id="ARBA00023136"/>
    </source>
</evidence>
<feature type="transmembrane region" description="Helical" evidence="6">
    <location>
        <begin position="293"/>
        <end position="314"/>
    </location>
</feature>
<feature type="transmembrane region" description="Helical" evidence="6">
    <location>
        <begin position="269"/>
        <end position="286"/>
    </location>
</feature>
<dbReference type="GO" id="GO:0032153">
    <property type="term" value="C:cell division site"/>
    <property type="evidence" value="ECO:0007669"/>
    <property type="project" value="TreeGrafter"/>
</dbReference>
<feature type="transmembrane region" description="Helical" evidence="6">
    <location>
        <begin position="77"/>
        <end position="98"/>
    </location>
</feature>
<feature type="transmembrane region" description="Helical" evidence="6">
    <location>
        <begin position="170"/>
        <end position="188"/>
    </location>
</feature>
<organism evidence="7 8">
    <name type="scientific">Salinibacterium xinjiangense</name>
    <dbReference type="NCBI Taxonomy" id="386302"/>
    <lineage>
        <taxon>Bacteria</taxon>
        <taxon>Bacillati</taxon>
        <taxon>Actinomycetota</taxon>
        <taxon>Actinomycetes</taxon>
        <taxon>Micrococcales</taxon>
        <taxon>Microbacteriaceae</taxon>
        <taxon>Salinibacterium</taxon>
    </lineage>
</organism>
<feature type="transmembrane region" description="Helical" evidence="6">
    <location>
        <begin position="446"/>
        <end position="465"/>
    </location>
</feature>
<dbReference type="Proteomes" id="UP000219440">
    <property type="component" value="Unassembled WGS sequence"/>
</dbReference>
<dbReference type="AlphaFoldDB" id="A0A2C9A0T6"/>
<reference evidence="7 8" key="1">
    <citation type="submission" date="2017-09" db="EMBL/GenBank/DDBJ databases">
        <authorList>
            <person name="Ehlers B."/>
            <person name="Leendertz F.H."/>
        </authorList>
    </citation>
    <scope>NUCLEOTIDE SEQUENCE [LARGE SCALE GENOMIC DNA]</scope>
    <source>
        <strain evidence="7 8">CGMCC 1.05381</strain>
    </source>
</reference>
<keyword evidence="3" id="KW-0133">Cell shape</keyword>
<evidence type="ECO:0000256" key="3">
    <source>
        <dbReference type="ARBA" id="ARBA00022960"/>
    </source>
</evidence>
<feature type="transmembrane region" description="Helical" evidence="6">
    <location>
        <begin position="246"/>
        <end position="263"/>
    </location>
</feature>
<dbReference type="GO" id="GO:0008360">
    <property type="term" value="P:regulation of cell shape"/>
    <property type="evidence" value="ECO:0007669"/>
    <property type="project" value="UniProtKB-KW"/>
</dbReference>
<comment type="subcellular location">
    <subcellularLocation>
        <location evidence="1">Membrane</location>
        <topology evidence="1">Multi-pass membrane protein</topology>
    </subcellularLocation>
</comment>
<dbReference type="PANTHER" id="PTHR30474:SF3">
    <property type="entry name" value="PEPTIDOGLYCAN GLYCOSYLTRANSFERASE RODA"/>
    <property type="match status" value="1"/>
</dbReference>